<accession>A0A1I6IQV3</accession>
<dbReference type="RefSeq" id="WP_092559654.1">
    <property type="nucleotide sequence ID" value="NZ_FOYZ01000003.1"/>
</dbReference>
<organism evidence="2 3">
    <name type="scientific">Anaeromicropila populeti</name>
    <dbReference type="NCBI Taxonomy" id="37658"/>
    <lineage>
        <taxon>Bacteria</taxon>
        <taxon>Bacillati</taxon>
        <taxon>Bacillota</taxon>
        <taxon>Clostridia</taxon>
        <taxon>Lachnospirales</taxon>
        <taxon>Lachnospiraceae</taxon>
        <taxon>Anaeromicropila</taxon>
    </lineage>
</organism>
<gene>
    <name evidence="2" type="ORF">SAMN05661086_01059</name>
</gene>
<dbReference type="Pfam" id="PF00381">
    <property type="entry name" value="PTS-HPr"/>
    <property type="match status" value="1"/>
</dbReference>
<dbReference type="InterPro" id="IPR035895">
    <property type="entry name" value="HPr-like_sf"/>
</dbReference>
<evidence type="ECO:0000313" key="2">
    <source>
        <dbReference type="EMBL" id="SFR69135.1"/>
    </source>
</evidence>
<feature type="domain" description="HPr" evidence="1">
    <location>
        <begin position="15"/>
        <end position="66"/>
    </location>
</feature>
<name>A0A1I6IQV3_9FIRM</name>
<reference evidence="2 3" key="1">
    <citation type="submission" date="2016-10" db="EMBL/GenBank/DDBJ databases">
        <authorList>
            <person name="de Groot N.N."/>
        </authorList>
    </citation>
    <scope>NUCLEOTIDE SEQUENCE [LARGE SCALE GENOMIC DNA]</scope>
    <source>
        <strain evidence="2 3">743A</strain>
    </source>
</reference>
<dbReference type="Gene3D" id="3.30.1340.10">
    <property type="entry name" value="HPr-like"/>
    <property type="match status" value="1"/>
</dbReference>
<evidence type="ECO:0000259" key="1">
    <source>
        <dbReference type="Pfam" id="PF00381"/>
    </source>
</evidence>
<dbReference type="STRING" id="37658.SAMN05661086_01059"/>
<dbReference type="Proteomes" id="UP000199659">
    <property type="component" value="Unassembled WGS sequence"/>
</dbReference>
<keyword evidence="3" id="KW-1185">Reference proteome</keyword>
<proteinExistence type="predicted"/>
<dbReference type="SUPFAM" id="SSF55594">
    <property type="entry name" value="HPr-like"/>
    <property type="match status" value="1"/>
</dbReference>
<sequence>MEKTKIRLQEVNQVKEFVREASRCNFDIDISYNRVVVDAKSLLGVLSLDLTKELSVTCRGYNPNFENILKKFAVS</sequence>
<evidence type="ECO:0000313" key="3">
    <source>
        <dbReference type="Proteomes" id="UP000199659"/>
    </source>
</evidence>
<dbReference type="EMBL" id="FOYZ01000003">
    <property type="protein sequence ID" value="SFR69135.1"/>
    <property type="molecule type" value="Genomic_DNA"/>
</dbReference>
<dbReference type="InterPro" id="IPR000032">
    <property type="entry name" value="HPr-like"/>
</dbReference>
<protein>
    <submittedName>
        <fullName evidence="2">PTS HPr component phosphorylation site</fullName>
    </submittedName>
</protein>
<dbReference type="OrthoDB" id="1858199at2"/>
<dbReference type="AlphaFoldDB" id="A0A1I6IQV3"/>